<evidence type="ECO:0000259" key="15">
    <source>
        <dbReference type="Pfam" id="PF02563"/>
    </source>
</evidence>
<dbReference type="Pfam" id="PF02563">
    <property type="entry name" value="Poly_export"/>
    <property type="match status" value="1"/>
</dbReference>
<evidence type="ECO:0000256" key="10">
    <source>
        <dbReference type="ARBA" id="ARBA00023114"/>
    </source>
</evidence>
<keyword evidence="11" id="KW-0472">Membrane</keyword>
<accession>A0ABW2QG44</accession>
<dbReference type="Proteomes" id="UP001596501">
    <property type="component" value="Unassembled WGS sequence"/>
</dbReference>
<evidence type="ECO:0000256" key="4">
    <source>
        <dbReference type="ARBA" id="ARBA00022452"/>
    </source>
</evidence>
<keyword evidence="8" id="KW-0625">Polysaccharide transport</keyword>
<keyword evidence="6" id="KW-0812">Transmembrane</keyword>
<keyword evidence="10" id="KW-0626">Porin</keyword>
<sequence length="190" mass="20690">MNKLFSPKSLLMLVVTSLVSVSVWAQVPAPMYKLRAADRLQISIWREEALQREVRVLPDGSISFPLVGRLPVAGLDVEQVEKRIAERLKAYIPDPIVTVAVSGTEGNVVYVLGKVNKPGVVPLSTNTTSVLQVLSQAGGLDRFADGNAVHVLREEDGPRTALPVRYNDLIKGDSLQTNVRMRAGDIVLVP</sequence>
<evidence type="ECO:0000256" key="11">
    <source>
        <dbReference type="ARBA" id="ARBA00023136"/>
    </source>
</evidence>
<evidence type="ECO:0000256" key="6">
    <source>
        <dbReference type="ARBA" id="ARBA00022692"/>
    </source>
</evidence>
<dbReference type="Gene3D" id="3.30.1950.10">
    <property type="entry name" value="wza like domain"/>
    <property type="match status" value="1"/>
</dbReference>
<evidence type="ECO:0000256" key="9">
    <source>
        <dbReference type="ARBA" id="ARBA00023065"/>
    </source>
</evidence>
<comment type="caution">
    <text evidence="17">The sequence shown here is derived from an EMBL/GenBank/DDBJ whole genome shotgun (WGS) entry which is preliminary data.</text>
</comment>
<comment type="subcellular location">
    <subcellularLocation>
        <location evidence="1">Cell outer membrane</location>
        <topology evidence="1">Multi-pass membrane protein</topology>
    </subcellularLocation>
</comment>
<evidence type="ECO:0000259" key="16">
    <source>
        <dbReference type="Pfam" id="PF22461"/>
    </source>
</evidence>
<dbReference type="PANTHER" id="PTHR33619">
    <property type="entry name" value="POLYSACCHARIDE EXPORT PROTEIN GFCE-RELATED"/>
    <property type="match status" value="1"/>
</dbReference>
<keyword evidence="3" id="KW-0813">Transport</keyword>
<keyword evidence="4" id="KW-1134">Transmembrane beta strand</keyword>
<protein>
    <submittedName>
        <fullName evidence="17">Polysaccharide biosynthesis/export family protein</fullName>
    </submittedName>
</protein>
<evidence type="ECO:0000313" key="18">
    <source>
        <dbReference type="Proteomes" id="UP001596501"/>
    </source>
</evidence>
<evidence type="ECO:0000256" key="14">
    <source>
        <dbReference type="ARBA" id="ARBA00023288"/>
    </source>
</evidence>
<feature type="domain" description="Polysaccharide export protein N-terminal" evidence="15">
    <location>
        <begin position="29"/>
        <end position="101"/>
    </location>
</feature>
<evidence type="ECO:0000256" key="13">
    <source>
        <dbReference type="ARBA" id="ARBA00023237"/>
    </source>
</evidence>
<reference evidence="18" key="1">
    <citation type="journal article" date="2019" name="Int. J. Syst. Evol. Microbiol.">
        <title>The Global Catalogue of Microorganisms (GCM) 10K type strain sequencing project: providing services to taxonomists for standard genome sequencing and annotation.</title>
        <authorList>
            <consortium name="The Broad Institute Genomics Platform"/>
            <consortium name="The Broad Institute Genome Sequencing Center for Infectious Disease"/>
            <person name="Wu L."/>
            <person name="Ma J."/>
        </authorList>
    </citation>
    <scope>NUCLEOTIDE SEQUENCE [LARGE SCALE GENOMIC DNA]</scope>
    <source>
        <strain evidence="18">CGMCC 1.12371</strain>
    </source>
</reference>
<evidence type="ECO:0000256" key="7">
    <source>
        <dbReference type="ARBA" id="ARBA00022729"/>
    </source>
</evidence>
<evidence type="ECO:0000313" key="17">
    <source>
        <dbReference type="EMBL" id="MFC7408429.1"/>
    </source>
</evidence>
<evidence type="ECO:0000256" key="1">
    <source>
        <dbReference type="ARBA" id="ARBA00004571"/>
    </source>
</evidence>
<keyword evidence="7" id="KW-0732">Signal</keyword>
<keyword evidence="13" id="KW-0998">Cell outer membrane</keyword>
<dbReference type="EMBL" id="JBHTCA010000003">
    <property type="protein sequence ID" value="MFC7408429.1"/>
    <property type="molecule type" value="Genomic_DNA"/>
</dbReference>
<feature type="domain" description="SLBB" evidence="16">
    <location>
        <begin position="109"/>
        <end position="189"/>
    </location>
</feature>
<keyword evidence="9" id="KW-0406">Ion transport</keyword>
<evidence type="ECO:0000256" key="2">
    <source>
        <dbReference type="ARBA" id="ARBA00009450"/>
    </source>
</evidence>
<keyword evidence="14" id="KW-0449">Lipoprotein</keyword>
<keyword evidence="18" id="KW-1185">Reference proteome</keyword>
<dbReference type="InterPro" id="IPR049712">
    <property type="entry name" value="Poly_export"/>
</dbReference>
<dbReference type="Gene3D" id="3.10.560.10">
    <property type="entry name" value="Outer membrane lipoprotein wza domain like"/>
    <property type="match status" value="1"/>
</dbReference>
<dbReference type="InterPro" id="IPR054765">
    <property type="entry name" value="SLBB_dom"/>
</dbReference>
<evidence type="ECO:0000256" key="5">
    <source>
        <dbReference type="ARBA" id="ARBA00022597"/>
    </source>
</evidence>
<dbReference type="Pfam" id="PF22461">
    <property type="entry name" value="SLBB_2"/>
    <property type="match status" value="1"/>
</dbReference>
<organism evidence="17 18">
    <name type="scientific">Hydrogenophaga atypica</name>
    <dbReference type="NCBI Taxonomy" id="249409"/>
    <lineage>
        <taxon>Bacteria</taxon>
        <taxon>Pseudomonadati</taxon>
        <taxon>Pseudomonadota</taxon>
        <taxon>Betaproteobacteria</taxon>
        <taxon>Burkholderiales</taxon>
        <taxon>Comamonadaceae</taxon>
        <taxon>Hydrogenophaga</taxon>
    </lineage>
</organism>
<dbReference type="InterPro" id="IPR003715">
    <property type="entry name" value="Poly_export_N"/>
</dbReference>
<evidence type="ECO:0000256" key="3">
    <source>
        <dbReference type="ARBA" id="ARBA00022448"/>
    </source>
</evidence>
<comment type="similarity">
    <text evidence="2">Belongs to the BexD/CtrA/VexA family.</text>
</comment>
<gene>
    <name evidence="17" type="ORF">ACFQPB_06115</name>
</gene>
<keyword evidence="12" id="KW-0564">Palmitate</keyword>
<evidence type="ECO:0000256" key="8">
    <source>
        <dbReference type="ARBA" id="ARBA00023047"/>
    </source>
</evidence>
<keyword evidence="5" id="KW-0762">Sugar transport</keyword>
<proteinExistence type="inferred from homology"/>
<name>A0ABW2QG44_9BURK</name>
<dbReference type="RefSeq" id="WP_382220671.1">
    <property type="nucleotide sequence ID" value="NZ_JBHTCA010000003.1"/>
</dbReference>
<evidence type="ECO:0000256" key="12">
    <source>
        <dbReference type="ARBA" id="ARBA00023139"/>
    </source>
</evidence>
<dbReference type="PANTHER" id="PTHR33619:SF3">
    <property type="entry name" value="POLYSACCHARIDE EXPORT PROTEIN GFCE-RELATED"/>
    <property type="match status" value="1"/>
</dbReference>